<dbReference type="Gene3D" id="3.20.20.70">
    <property type="entry name" value="Aldolase class I"/>
    <property type="match status" value="1"/>
</dbReference>
<evidence type="ECO:0000256" key="2">
    <source>
        <dbReference type="ARBA" id="ARBA00022643"/>
    </source>
</evidence>
<dbReference type="GO" id="GO:0018580">
    <property type="term" value="F:nitronate monooxygenase activity"/>
    <property type="evidence" value="ECO:0007669"/>
    <property type="project" value="InterPro"/>
</dbReference>
<dbReference type="PANTHER" id="PTHR32332:SF34">
    <property type="entry name" value="2-NITROPROPANE DIOXYGENASE FAMILY, PUTATIVE-RELATED"/>
    <property type="match status" value="1"/>
</dbReference>
<keyword evidence="5" id="KW-1185">Reference proteome</keyword>
<reference evidence="4" key="1">
    <citation type="submission" date="2020-06" db="EMBL/GenBank/DDBJ databases">
        <authorList>
            <person name="Onetto C."/>
        </authorList>
    </citation>
    <scope>NUCLEOTIDE SEQUENCE</scope>
</reference>
<sequence>MSSLLHNSNDDMASSLTATYPWTTSPLISCAPMRLIANASLAAAVSIAGGLGFIGAGSDISALSSELSQARDILTKANVSTSTGVLPIGVGFLIWGAPLADTLAILSKPENIPAAVWLFAPREPNQLKDWTEGVRKATHNKTKIWIQVTSVREALEAVKLASPDVLVIQGTDAGGHGAVQGAGIISLIPETIDAITELCTSSPSIPLPFFVAAGGISEGRGAAAALCLGAQGICLGTRYLAANEATIAPGYRDAVLRASDGGTTTIRSSVYDQLRGTTEWPAGYGGRGVLNASYRDHEAGVSFEDNKKLYDEAMASGDQGWEGERARLTTYAGTGIGLVKKIMSAEAITREIRHDASKILSAASTSRL</sequence>
<keyword evidence="2" id="KW-0288">FMN</keyword>
<organism evidence="4 5">
    <name type="scientific">Aureobasidium vineae</name>
    <dbReference type="NCBI Taxonomy" id="2773715"/>
    <lineage>
        <taxon>Eukaryota</taxon>
        <taxon>Fungi</taxon>
        <taxon>Dikarya</taxon>
        <taxon>Ascomycota</taxon>
        <taxon>Pezizomycotina</taxon>
        <taxon>Dothideomycetes</taxon>
        <taxon>Dothideomycetidae</taxon>
        <taxon>Dothideales</taxon>
        <taxon>Saccotheciaceae</taxon>
        <taxon>Aureobasidium</taxon>
    </lineage>
</organism>
<proteinExistence type="predicted"/>
<comment type="caution">
    <text evidence="4">The sequence shown here is derived from an EMBL/GenBank/DDBJ whole genome shotgun (WGS) entry which is preliminary data.</text>
</comment>
<dbReference type="Pfam" id="PF03060">
    <property type="entry name" value="NMO"/>
    <property type="match status" value="1"/>
</dbReference>
<keyword evidence="3" id="KW-0560">Oxidoreductase</keyword>
<dbReference type="InterPro" id="IPR013785">
    <property type="entry name" value="Aldolase_TIM"/>
</dbReference>
<dbReference type="EMBL" id="CAIJEN010000013">
    <property type="protein sequence ID" value="CAD0092231.1"/>
    <property type="molecule type" value="Genomic_DNA"/>
</dbReference>
<keyword evidence="1" id="KW-0285">Flavoprotein</keyword>
<evidence type="ECO:0000313" key="5">
    <source>
        <dbReference type="Proteomes" id="UP000716446"/>
    </source>
</evidence>
<evidence type="ECO:0000256" key="1">
    <source>
        <dbReference type="ARBA" id="ARBA00022630"/>
    </source>
</evidence>
<dbReference type="AlphaFoldDB" id="A0A9N8PDG5"/>
<dbReference type="Proteomes" id="UP000716446">
    <property type="component" value="Unassembled WGS sequence"/>
</dbReference>
<dbReference type="InterPro" id="IPR004136">
    <property type="entry name" value="NMO"/>
</dbReference>
<accession>A0A9N8PDG5</accession>
<gene>
    <name evidence="4" type="ORF">AWRI4619_LOCUS7241</name>
</gene>
<dbReference type="SUPFAM" id="SSF51412">
    <property type="entry name" value="Inosine monophosphate dehydrogenase (IMPDH)"/>
    <property type="match status" value="1"/>
</dbReference>
<evidence type="ECO:0000256" key="3">
    <source>
        <dbReference type="ARBA" id="ARBA00023002"/>
    </source>
</evidence>
<dbReference type="PANTHER" id="PTHR32332">
    <property type="entry name" value="2-NITROPROPANE DIOXYGENASE"/>
    <property type="match status" value="1"/>
</dbReference>
<protein>
    <recommendedName>
        <fullName evidence="6">Inosine monophosphate dehydrogenase</fullName>
    </recommendedName>
</protein>
<name>A0A9N8PDG5_9PEZI</name>
<evidence type="ECO:0008006" key="6">
    <source>
        <dbReference type="Google" id="ProtNLM"/>
    </source>
</evidence>
<dbReference type="CDD" id="cd04730">
    <property type="entry name" value="NPD_like"/>
    <property type="match status" value="1"/>
</dbReference>
<evidence type="ECO:0000313" key="4">
    <source>
        <dbReference type="EMBL" id="CAD0092231.1"/>
    </source>
</evidence>